<dbReference type="AlphaFoldDB" id="A0A6A6DS35"/>
<evidence type="ECO:0000313" key="2">
    <source>
        <dbReference type="EMBL" id="KAF2182437.1"/>
    </source>
</evidence>
<reference evidence="2" key="1">
    <citation type="journal article" date="2020" name="Stud. Mycol.">
        <title>101 Dothideomycetes genomes: a test case for predicting lifestyles and emergence of pathogens.</title>
        <authorList>
            <person name="Haridas S."/>
            <person name="Albert R."/>
            <person name="Binder M."/>
            <person name="Bloem J."/>
            <person name="Labutti K."/>
            <person name="Salamov A."/>
            <person name="Andreopoulos B."/>
            <person name="Baker S."/>
            <person name="Barry K."/>
            <person name="Bills G."/>
            <person name="Bluhm B."/>
            <person name="Cannon C."/>
            <person name="Castanera R."/>
            <person name="Culley D."/>
            <person name="Daum C."/>
            <person name="Ezra D."/>
            <person name="Gonzalez J."/>
            <person name="Henrissat B."/>
            <person name="Kuo A."/>
            <person name="Liang C."/>
            <person name="Lipzen A."/>
            <person name="Lutzoni F."/>
            <person name="Magnuson J."/>
            <person name="Mondo S."/>
            <person name="Nolan M."/>
            <person name="Ohm R."/>
            <person name="Pangilinan J."/>
            <person name="Park H.-J."/>
            <person name="Ramirez L."/>
            <person name="Alfaro M."/>
            <person name="Sun H."/>
            <person name="Tritt A."/>
            <person name="Yoshinaga Y."/>
            <person name="Zwiers L.-H."/>
            <person name="Turgeon B."/>
            <person name="Goodwin S."/>
            <person name="Spatafora J."/>
            <person name="Crous P."/>
            <person name="Grigoriev I."/>
        </authorList>
    </citation>
    <scope>NUCLEOTIDE SEQUENCE</scope>
    <source>
        <strain evidence="2">CBS 207.26</strain>
    </source>
</reference>
<proteinExistence type="predicted"/>
<dbReference type="Proteomes" id="UP000800200">
    <property type="component" value="Unassembled WGS sequence"/>
</dbReference>
<evidence type="ECO:0000313" key="3">
    <source>
        <dbReference type="Proteomes" id="UP000800200"/>
    </source>
</evidence>
<feature type="compositionally biased region" description="Basic and acidic residues" evidence="1">
    <location>
        <begin position="1"/>
        <end position="31"/>
    </location>
</feature>
<sequence>MCFVDENRGDRQETIVRRRSSGEDQQEDHQESSVYKQWSYLRGQHSVTALPASPSRSPPNACCSTCSPSPNRSRDLHKHLLLTLMRLRLTSPADAAADSHLSSRTMNTN</sequence>
<gene>
    <name evidence="2" type="ORF">K469DRAFT_233337</name>
</gene>
<dbReference type="EMBL" id="ML994648">
    <property type="protein sequence ID" value="KAF2182437.1"/>
    <property type="molecule type" value="Genomic_DNA"/>
</dbReference>
<protein>
    <submittedName>
        <fullName evidence="2">Uncharacterized protein</fullName>
    </submittedName>
</protein>
<keyword evidence="3" id="KW-1185">Reference proteome</keyword>
<feature type="region of interest" description="Disordered" evidence="1">
    <location>
        <begin position="1"/>
        <end position="34"/>
    </location>
</feature>
<accession>A0A6A6DS35</accession>
<evidence type="ECO:0000256" key="1">
    <source>
        <dbReference type="SAM" id="MobiDB-lite"/>
    </source>
</evidence>
<name>A0A6A6DS35_9PEZI</name>
<feature type="region of interest" description="Disordered" evidence="1">
    <location>
        <begin position="49"/>
        <end position="72"/>
    </location>
</feature>
<organism evidence="2 3">
    <name type="scientific">Zopfia rhizophila CBS 207.26</name>
    <dbReference type="NCBI Taxonomy" id="1314779"/>
    <lineage>
        <taxon>Eukaryota</taxon>
        <taxon>Fungi</taxon>
        <taxon>Dikarya</taxon>
        <taxon>Ascomycota</taxon>
        <taxon>Pezizomycotina</taxon>
        <taxon>Dothideomycetes</taxon>
        <taxon>Dothideomycetes incertae sedis</taxon>
        <taxon>Zopfiaceae</taxon>
        <taxon>Zopfia</taxon>
    </lineage>
</organism>